<name>A0A1M4VUE6_9BACT</name>
<keyword evidence="2" id="KW-1185">Reference proteome</keyword>
<dbReference type="AlphaFoldDB" id="A0A1M4VUE6"/>
<dbReference type="EMBL" id="FQUO01000002">
    <property type="protein sequence ID" value="SHE72530.1"/>
    <property type="molecule type" value="Genomic_DNA"/>
</dbReference>
<dbReference type="Proteomes" id="UP000184368">
    <property type="component" value="Unassembled WGS sequence"/>
</dbReference>
<dbReference type="RefSeq" id="WP_158069964.1">
    <property type="nucleotide sequence ID" value="NZ_FQUO01000002.1"/>
</dbReference>
<proteinExistence type="predicted"/>
<evidence type="ECO:0000313" key="1">
    <source>
        <dbReference type="EMBL" id="SHE72530.1"/>
    </source>
</evidence>
<reference evidence="1 2" key="1">
    <citation type="submission" date="2016-11" db="EMBL/GenBank/DDBJ databases">
        <authorList>
            <person name="Jaros S."/>
            <person name="Januszkiewicz K."/>
            <person name="Wedrychowicz H."/>
        </authorList>
    </citation>
    <scope>NUCLEOTIDE SEQUENCE [LARGE SCALE GENOMIC DNA]</scope>
    <source>
        <strain evidence="1 2">DSM 26897</strain>
    </source>
</reference>
<accession>A0A1M4VUE6</accession>
<organism evidence="1 2">
    <name type="scientific">Cnuella takakiae</name>
    <dbReference type="NCBI Taxonomy" id="1302690"/>
    <lineage>
        <taxon>Bacteria</taxon>
        <taxon>Pseudomonadati</taxon>
        <taxon>Bacteroidota</taxon>
        <taxon>Chitinophagia</taxon>
        <taxon>Chitinophagales</taxon>
        <taxon>Chitinophagaceae</taxon>
        <taxon>Cnuella</taxon>
    </lineage>
</organism>
<protein>
    <submittedName>
        <fullName evidence="1">Uncharacterized protein</fullName>
    </submittedName>
</protein>
<evidence type="ECO:0000313" key="2">
    <source>
        <dbReference type="Proteomes" id="UP000184368"/>
    </source>
</evidence>
<gene>
    <name evidence="1" type="ORF">SAMN05444008_102385</name>
</gene>
<sequence length="50" mass="5427">MAEKKAAKEPTMTKEQAEAIIAQHAGKNYEEKPVVLVEAEKVVASEKASD</sequence>